<dbReference type="GO" id="GO:0032299">
    <property type="term" value="C:ribonuclease H2 complex"/>
    <property type="evidence" value="ECO:0007669"/>
    <property type="project" value="InterPro"/>
</dbReference>
<dbReference type="GO" id="GO:0006401">
    <property type="term" value="P:RNA catabolic process"/>
    <property type="evidence" value="ECO:0007669"/>
    <property type="project" value="InterPro"/>
</dbReference>
<gene>
    <name evidence="1" type="ORF">IWW39_001943</name>
</gene>
<evidence type="ECO:0000313" key="1">
    <source>
        <dbReference type="EMBL" id="KAJ2688802.1"/>
    </source>
</evidence>
<dbReference type="InterPro" id="IPR013924">
    <property type="entry name" value="RNase_H2_suC"/>
</dbReference>
<keyword evidence="2" id="KW-1185">Reference proteome</keyword>
<dbReference type="PANTHER" id="PTHR47204:SF1">
    <property type="entry name" value="RIBONUCLEASE H2 SUBUNIT C"/>
    <property type="match status" value="1"/>
</dbReference>
<dbReference type="CDD" id="cd09271">
    <property type="entry name" value="RNase_H2-C"/>
    <property type="match status" value="1"/>
</dbReference>
<proteinExistence type="predicted"/>
<dbReference type="Pfam" id="PF08615">
    <property type="entry name" value="RNase_H2_suC"/>
    <property type="match status" value="1"/>
</dbReference>
<organism evidence="1 2">
    <name type="scientific">Coemansia spiralis</name>
    <dbReference type="NCBI Taxonomy" id="417178"/>
    <lineage>
        <taxon>Eukaryota</taxon>
        <taxon>Fungi</taxon>
        <taxon>Fungi incertae sedis</taxon>
        <taxon>Zoopagomycota</taxon>
        <taxon>Kickxellomycotina</taxon>
        <taxon>Kickxellomycetes</taxon>
        <taxon>Kickxellales</taxon>
        <taxon>Kickxellaceae</taxon>
        <taxon>Coemansia</taxon>
    </lineage>
</organism>
<reference evidence="1" key="1">
    <citation type="submission" date="2022-07" db="EMBL/GenBank/DDBJ databases">
        <title>Phylogenomic reconstructions and comparative analyses of Kickxellomycotina fungi.</title>
        <authorList>
            <person name="Reynolds N.K."/>
            <person name="Stajich J.E."/>
            <person name="Barry K."/>
            <person name="Grigoriev I.V."/>
            <person name="Crous P."/>
            <person name="Smith M.E."/>
        </authorList>
    </citation>
    <scope>NUCLEOTIDE SEQUENCE</scope>
    <source>
        <strain evidence="1">CBS 109367</strain>
    </source>
</reference>
<dbReference type="OrthoDB" id="6222486at2759"/>
<sequence length="160" mass="17334">MTTAATKACDLVNLKSNDEAQTVDCLHLLPCAVKYSGPANTSTYFLPQQQPGLTYEATFRGRQLLGRKVHLPENYTGHIVVDSVATGEAGDSAFESEALDVPAAEQRVISSAGSFDSLTVWEHDRLPIEDDDEFISTLEWISVAASIHADCSDSVDETVE</sequence>
<evidence type="ECO:0000313" key="2">
    <source>
        <dbReference type="Proteomes" id="UP001151516"/>
    </source>
</evidence>
<name>A0A9W8GM75_9FUNG</name>
<dbReference type="PANTHER" id="PTHR47204">
    <property type="entry name" value="OS02G0168900 PROTEIN"/>
    <property type="match status" value="1"/>
</dbReference>
<dbReference type="Gene3D" id="2.40.128.680">
    <property type="match status" value="1"/>
</dbReference>
<dbReference type="Proteomes" id="UP001151516">
    <property type="component" value="Unassembled WGS sequence"/>
</dbReference>
<comment type="caution">
    <text evidence="1">The sequence shown here is derived from an EMBL/GenBank/DDBJ whole genome shotgun (WGS) entry which is preliminary data.</text>
</comment>
<protein>
    <submittedName>
        <fullName evidence="1">Uncharacterized protein</fullName>
    </submittedName>
</protein>
<dbReference type="AlphaFoldDB" id="A0A9W8GM75"/>
<accession>A0A9W8GM75</accession>
<dbReference type="EMBL" id="JANBTX010000038">
    <property type="protein sequence ID" value="KAJ2688802.1"/>
    <property type="molecule type" value="Genomic_DNA"/>
</dbReference>